<dbReference type="AlphaFoldDB" id="A0A224XCE8"/>
<dbReference type="Proteomes" id="UP000218689">
    <property type="component" value="Unassembled WGS sequence"/>
</dbReference>
<keyword evidence="2" id="KW-1185">Reference proteome</keyword>
<organism evidence="1 2">
    <name type="scientific">Pseudolactococcus reticulitermitis</name>
    <dbReference type="NCBI Taxonomy" id="2025039"/>
    <lineage>
        <taxon>Bacteria</taxon>
        <taxon>Bacillati</taxon>
        <taxon>Bacillota</taxon>
        <taxon>Bacilli</taxon>
        <taxon>Lactobacillales</taxon>
        <taxon>Streptococcaceae</taxon>
        <taxon>Pseudolactococcus</taxon>
    </lineage>
</organism>
<gene>
    <name evidence="1" type="ORF">RsY01_900</name>
</gene>
<evidence type="ECO:0000313" key="1">
    <source>
        <dbReference type="EMBL" id="GAX47301.1"/>
    </source>
</evidence>
<evidence type="ECO:0000313" key="2">
    <source>
        <dbReference type="Proteomes" id="UP000218689"/>
    </source>
</evidence>
<accession>A0A224XCE8</accession>
<name>A0A224XCE8_9LACT</name>
<reference evidence="2" key="1">
    <citation type="submission" date="2017-08" db="EMBL/GenBank/DDBJ databases">
        <title>Draft genome sequence of Lactococcus sp. strain Rs-Y01, isolated from the gut of the lower termite Reticulitermes speratus.</title>
        <authorList>
            <person name="Ohkuma M."/>
            <person name="Yuki M."/>
        </authorList>
    </citation>
    <scope>NUCLEOTIDE SEQUENCE [LARGE SCALE GENOMIC DNA]</scope>
    <source>
        <strain evidence="2">Rs-Y01</strain>
    </source>
</reference>
<protein>
    <submittedName>
        <fullName evidence="1">Uncharacterized protein</fullName>
    </submittedName>
</protein>
<sequence>MLVLGISMTMLMTGFSDMSIGRANCQACKIKLVKKVLFLRLFLFILDLYNMKKGVLWGF</sequence>
<proteinExistence type="predicted"/>
<dbReference type="EMBL" id="BEDT01000002">
    <property type="protein sequence ID" value="GAX47301.1"/>
    <property type="molecule type" value="Genomic_DNA"/>
</dbReference>
<comment type="caution">
    <text evidence="1">The sequence shown here is derived from an EMBL/GenBank/DDBJ whole genome shotgun (WGS) entry which is preliminary data.</text>
</comment>